<comment type="caution">
    <text evidence="20">The sequence shown here is derived from an EMBL/GenBank/DDBJ whole genome shotgun (WGS) entry which is preliminary data.</text>
</comment>
<keyword evidence="14" id="KW-0449">Lipoprotein</keyword>
<evidence type="ECO:0000256" key="14">
    <source>
        <dbReference type="ARBA" id="ARBA00023288"/>
    </source>
</evidence>
<dbReference type="PANTHER" id="PTHR33619:SF3">
    <property type="entry name" value="POLYSACCHARIDE EXPORT PROTEIN GFCE-RELATED"/>
    <property type="match status" value="1"/>
</dbReference>
<evidence type="ECO:0000256" key="3">
    <source>
        <dbReference type="ARBA" id="ARBA00022448"/>
    </source>
</evidence>
<evidence type="ECO:0000256" key="7">
    <source>
        <dbReference type="ARBA" id="ARBA00022729"/>
    </source>
</evidence>
<dbReference type="Pfam" id="PF02563">
    <property type="entry name" value="Poly_export"/>
    <property type="match status" value="1"/>
</dbReference>
<dbReference type="EMBL" id="JAQMRD010000001">
    <property type="protein sequence ID" value="MDB9221540.1"/>
    <property type="molecule type" value="Genomic_DNA"/>
</dbReference>
<dbReference type="Pfam" id="PF10531">
    <property type="entry name" value="SLBB"/>
    <property type="match status" value="4"/>
</dbReference>
<sequence length="800" mass="88543">MKKLVLLAFFIQLVIAGFAQMTDEQVVNLLKEARNQGKSQQEMIIMLSKRGVTQEQLMRIKNEYSKTGMVGTSYTAAGKSRMREEMVESGTMDSIGFGVAENTEGIQKPLKTQGLVFGREIFRNRRLNFEPNLNIATPENYVLGSGDEVIIDLWGNTVRNIRQEITPDGNITIDETGPIYLNGLKIEEAYVRVKNALSNVYASLKDDEPNTFMKLSLGKVRSIRVNVMGEVALPGTYTLPSLATLFHALYHAGGVGNIGSLRSIKVNRKGKEIADVDIYDYLLKGKSDLDISLNDGDVIIVPPYENMVTLKGNVKRPMIYELKGTETLDDLLKYAGGFTGDAFKESVRLIRKSGREYQVFNVGKLEYATFKLVDGDAVSIDAMLSRFENKVEVRGAVFRPGLYALGKNVSSVKQLVQKAEGITEDAFLNRAVMYREKNDLTREVESVDIAAILNGQAADIPLRKNDELYIPSIFDLKEEYTIGAYGAVRKPGVYKYVDNMTLEDLVVQAGGLKESASTVKIDVARRIKDPKNLTGSTKLAENFTFTLKDGLIVDDKPDFILEPFDEVFVRTSPGYQEQQNVSVSGEVLFEGSYTLSQKGERLSDLVKRAGGLMPEAYAKGARLLRQMTPDEKARVESVLKLSKQTDKDSIDINRLDIGNTYYVGIELKKAIENPGSDYDVVLREGDQLVVPQYTGTVKISGAVMYPNTVVYKKNAKLNYYIEQGGGFAFRAKKHKVFIVYMNGTVQKSKTFSKAKAAPGCEIIVPVKPPRKGVGLAEIMSIASSTTSMAALVTSIINSTK</sequence>
<keyword evidence="13" id="KW-0998">Cell outer membrane</keyword>
<proteinExistence type="inferred from homology"/>
<evidence type="ECO:0000256" key="11">
    <source>
        <dbReference type="ARBA" id="ARBA00023136"/>
    </source>
</evidence>
<reference evidence="19" key="2">
    <citation type="submission" date="2023-01" db="EMBL/GenBank/DDBJ databases">
        <title>Human gut microbiome strain richness.</title>
        <authorList>
            <person name="Chen-Liaw A."/>
        </authorList>
    </citation>
    <scope>NUCLEOTIDE SEQUENCE</scope>
    <source>
        <strain evidence="19">RTP21484st1_B7_RTP21484_190118</strain>
    </source>
</reference>
<dbReference type="Proteomes" id="UP000284434">
    <property type="component" value="Unassembled WGS sequence"/>
</dbReference>
<keyword evidence="10" id="KW-0626">Porin</keyword>
<keyword evidence="7 15" id="KW-0732">Signal</keyword>
<feature type="domain" description="Soluble ligand binding" evidence="17">
    <location>
        <begin position="486"/>
        <end position="528"/>
    </location>
</feature>
<dbReference type="GO" id="GO:0015288">
    <property type="term" value="F:porin activity"/>
    <property type="evidence" value="ECO:0007669"/>
    <property type="project" value="UniProtKB-KW"/>
</dbReference>
<dbReference type="Gene3D" id="3.10.560.10">
    <property type="entry name" value="Outer membrane lipoprotein wza domain like"/>
    <property type="match status" value="6"/>
</dbReference>
<evidence type="ECO:0000259" key="18">
    <source>
        <dbReference type="Pfam" id="PF22461"/>
    </source>
</evidence>
<feature type="signal peptide" evidence="15">
    <location>
        <begin position="1"/>
        <end position="21"/>
    </location>
</feature>
<evidence type="ECO:0000256" key="4">
    <source>
        <dbReference type="ARBA" id="ARBA00022452"/>
    </source>
</evidence>
<evidence type="ECO:0000256" key="12">
    <source>
        <dbReference type="ARBA" id="ARBA00023139"/>
    </source>
</evidence>
<keyword evidence="12" id="KW-0564">Palmitate</keyword>
<dbReference type="GO" id="GO:0015159">
    <property type="term" value="F:polysaccharide transmembrane transporter activity"/>
    <property type="evidence" value="ECO:0007669"/>
    <property type="project" value="InterPro"/>
</dbReference>
<dbReference type="SUPFAM" id="SSF142984">
    <property type="entry name" value="Nqo1 middle domain-like"/>
    <property type="match status" value="1"/>
</dbReference>
<dbReference type="PANTHER" id="PTHR33619">
    <property type="entry name" value="POLYSACCHARIDE EXPORT PROTEIN GFCE-RELATED"/>
    <property type="match status" value="1"/>
</dbReference>
<evidence type="ECO:0000313" key="20">
    <source>
        <dbReference type="EMBL" id="RGY08240.1"/>
    </source>
</evidence>
<keyword evidence="6" id="KW-0812">Transmembrane</keyword>
<reference evidence="20 21" key="1">
    <citation type="submission" date="2018-08" db="EMBL/GenBank/DDBJ databases">
        <title>A genome reference for cultivated species of the human gut microbiota.</title>
        <authorList>
            <person name="Zou Y."/>
            <person name="Xue W."/>
            <person name="Luo G."/>
        </authorList>
    </citation>
    <scope>NUCLEOTIDE SEQUENCE [LARGE SCALE GENOMIC DNA]</scope>
    <source>
        <strain evidence="20 21">OF03-11</strain>
    </source>
</reference>
<feature type="domain" description="Soluble ligand binding" evidence="17">
    <location>
        <begin position="581"/>
        <end position="630"/>
    </location>
</feature>
<evidence type="ECO:0000256" key="2">
    <source>
        <dbReference type="ARBA" id="ARBA00009450"/>
    </source>
</evidence>
<comment type="subcellular location">
    <subcellularLocation>
        <location evidence="1">Cell outer membrane</location>
        <topology evidence="1">Multi-pass membrane protein</topology>
    </subcellularLocation>
</comment>
<evidence type="ECO:0000313" key="21">
    <source>
        <dbReference type="Proteomes" id="UP000284434"/>
    </source>
</evidence>
<evidence type="ECO:0000313" key="19">
    <source>
        <dbReference type="EMBL" id="MDB9221540.1"/>
    </source>
</evidence>
<dbReference type="GO" id="GO:0046930">
    <property type="term" value="C:pore complex"/>
    <property type="evidence" value="ECO:0007669"/>
    <property type="project" value="UniProtKB-KW"/>
</dbReference>
<dbReference type="RefSeq" id="WP_118103435.1">
    <property type="nucleotide sequence ID" value="NZ_JADMSC010000046.1"/>
</dbReference>
<dbReference type="InterPro" id="IPR054765">
    <property type="entry name" value="SLBB_dom"/>
</dbReference>
<dbReference type="GO" id="GO:0009279">
    <property type="term" value="C:cell outer membrane"/>
    <property type="evidence" value="ECO:0007669"/>
    <property type="project" value="UniProtKB-SubCell"/>
</dbReference>
<keyword evidence="3" id="KW-0813">Transport</keyword>
<dbReference type="InterPro" id="IPR003715">
    <property type="entry name" value="Poly_export_N"/>
</dbReference>
<keyword evidence="9" id="KW-0406">Ion transport</keyword>
<dbReference type="InterPro" id="IPR049712">
    <property type="entry name" value="Poly_export"/>
</dbReference>
<evidence type="ECO:0000256" key="13">
    <source>
        <dbReference type="ARBA" id="ARBA00023237"/>
    </source>
</evidence>
<gene>
    <name evidence="20" type="ORF">DXA53_06235</name>
    <name evidence="19" type="ORF">PN645_00805</name>
</gene>
<evidence type="ECO:0000259" key="16">
    <source>
        <dbReference type="Pfam" id="PF02563"/>
    </source>
</evidence>
<feature type="domain" description="Polysaccharide export protein N-terminal" evidence="16">
    <location>
        <begin position="137"/>
        <end position="201"/>
    </location>
</feature>
<evidence type="ECO:0000256" key="5">
    <source>
        <dbReference type="ARBA" id="ARBA00022597"/>
    </source>
</evidence>
<feature type="domain" description="Soluble ligand binding" evidence="17">
    <location>
        <begin position="307"/>
        <end position="359"/>
    </location>
</feature>
<dbReference type="Proteomes" id="UP001212263">
    <property type="component" value="Unassembled WGS sequence"/>
</dbReference>
<evidence type="ECO:0000256" key="10">
    <source>
        <dbReference type="ARBA" id="ARBA00023114"/>
    </source>
</evidence>
<protein>
    <submittedName>
        <fullName evidence="20">Capsule biosynthesis protein</fullName>
    </submittedName>
    <submittedName>
        <fullName evidence="19">SLBB domain-containing protein</fullName>
    </submittedName>
</protein>
<feature type="domain" description="Soluble ligand binding" evidence="17">
    <location>
        <begin position="697"/>
        <end position="745"/>
    </location>
</feature>
<comment type="similarity">
    <text evidence="2">Belongs to the BexD/CtrA/VexA family.</text>
</comment>
<organism evidence="20 21">
    <name type="scientific">Odoribacter splanchnicus</name>
    <dbReference type="NCBI Taxonomy" id="28118"/>
    <lineage>
        <taxon>Bacteria</taxon>
        <taxon>Pseudomonadati</taxon>
        <taxon>Bacteroidota</taxon>
        <taxon>Bacteroidia</taxon>
        <taxon>Bacteroidales</taxon>
        <taxon>Odoribacteraceae</taxon>
        <taxon>Odoribacter</taxon>
    </lineage>
</organism>
<dbReference type="AlphaFoldDB" id="A0A413IE79"/>
<evidence type="ECO:0000256" key="8">
    <source>
        <dbReference type="ARBA" id="ARBA00023047"/>
    </source>
</evidence>
<dbReference type="GO" id="GO:0006811">
    <property type="term" value="P:monoatomic ion transport"/>
    <property type="evidence" value="ECO:0007669"/>
    <property type="project" value="UniProtKB-KW"/>
</dbReference>
<keyword evidence="5" id="KW-0762">Sugar transport</keyword>
<dbReference type="InterPro" id="IPR019554">
    <property type="entry name" value="Soluble_ligand-bd"/>
</dbReference>
<evidence type="ECO:0000256" key="6">
    <source>
        <dbReference type="ARBA" id="ARBA00022692"/>
    </source>
</evidence>
<name>A0A413IE79_9BACT</name>
<evidence type="ECO:0000259" key="17">
    <source>
        <dbReference type="Pfam" id="PF10531"/>
    </source>
</evidence>
<evidence type="ECO:0000256" key="15">
    <source>
        <dbReference type="SAM" id="SignalP"/>
    </source>
</evidence>
<feature type="domain" description="SLBB" evidence="18">
    <location>
        <begin position="224"/>
        <end position="301"/>
    </location>
</feature>
<keyword evidence="8" id="KW-0625">Polysaccharide transport</keyword>
<accession>A0A413IE79</accession>
<keyword evidence="11" id="KW-0472">Membrane</keyword>
<dbReference type="EMBL" id="QSCO01000006">
    <property type="protein sequence ID" value="RGY08240.1"/>
    <property type="molecule type" value="Genomic_DNA"/>
</dbReference>
<feature type="chain" id="PRO_5019406795" evidence="15">
    <location>
        <begin position="22"/>
        <end position="800"/>
    </location>
</feature>
<dbReference type="Pfam" id="PF22461">
    <property type="entry name" value="SLBB_2"/>
    <property type="match status" value="1"/>
</dbReference>
<evidence type="ECO:0000256" key="9">
    <source>
        <dbReference type="ARBA" id="ARBA00023065"/>
    </source>
</evidence>
<evidence type="ECO:0000256" key="1">
    <source>
        <dbReference type="ARBA" id="ARBA00004571"/>
    </source>
</evidence>
<keyword evidence="4" id="KW-1134">Transmembrane beta strand</keyword>